<organism evidence="2 3">
    <name type="scientific">Steinernema carpocapsae</name>
    <name type="common">Entomopathogenic nematode</name>
    <dbReference type="NCBI Taxonomy" id="34508"/>
    <lineage>
        <taxon>Eukaryota</taxon>
        <taxon>Metazoa</taxon>
        <taxon>Ecdysozoa</taxon>
        <taxon>Nematoda</taxon>
        <taxon>Chromadorea</taxon>
        <taxon>Rhabditida</taxon>
        <taxon>Tylenchina</taxon>
        <taxon>Panagrolaimomorpha</taxon>
        <taxon>Strongyloidoidea</taxon>
        <taxon>Steinernematidae</taxon>
        <taxon>Steinernema</taxon>
    </lineage>
</organism>
<evidence type="ECO:0000313" key="3">
    <source>
        <dbReference type="Proteomes" id="UP000298663"/>
    </source>
</evidence>
<reference evidence="2 3" key="2">
    <citation type="journal article" date="2019" name="G3 (Bethesda)">
        <title>Hybrid Assembly of the Genome of the Entomopathogenic Nematode Steinernema carpocapsae Identifies the X-Chromosome.</title>
        <authorList>
            <person name="Serra L."/>
            <person name="Macchietto M."/>
            <person name="Macias-Munoz A."/>
            <person name="McGill C.J."/>
            <person name="Rodriguez I.M."/>
            <person name="Rodriguez B."/>
            <person name="Murad R."/>
            <person name="Mortazavi A."/>
        </authorList>
    </citation>
    <scope>NUCLEOTIDE SEQUENCE [LARGE SCALE GENOMIC DNA]</scope>
    <source>
        <strain evidence="2 3">ALL</strain>
    </source>
</reference>
<feature type="compositionally biased region" description="Basic and acidic residues" evidence="1">
    <location>
        <begin position="23"/>
        <end position="36"/>
    </location>
</feature>
<evidence type="ECO:0000256" key="1">
    <source>
        <dbReference type="SAM" id="MobiDB-lite"/>
    </source>
</evidence>
<feature type="compositionally biased region" description="Gly residues" evidence="1">
    <location>
        <begin position="77"/>
        <end position="96"/>
    </location>
</feature>
<feature type="compositionally biased region" description="Basic and acidic residues" evidence="1">
    <location>
        <begin position="98"/>
        <end position="116"/>
    </location>
</feature>
<proteinExistence type="predicted"/>
<keyword evidence="3" id="KW-1185">Reference proteome</keyword>
<reference evidence="2 3" key="1">
    <citation type="journal article" date="2015" name="Genome Biol.">
        <title>Comparative genomics of Steinernema reveals deeply conserved gene regulatory networks.</title>
        <authorList>
            <person name="Dillman A.R."/>
            <person name="Macchietto M."/>
            <person name="Porter C.F."/>
            <person name="Rogers A."/>
            <person name="Williams B."/>
            <person name="Antoshechkin I."/>
            <person name="Lee M.M."/>
            <person name="Goodwin Z."/>
            <person name="Lu X."/>
            <person name="Lewis E.E."/>
            <person name="Goodrich-Blair H."/>
            <person name="Stock S.P."/>
            <person name="Adams B.J."/>
            <person name="Sternberg P.W."/>
            <person name="Mortazavi A."/>
        </authorList>
    </citation>
    <scope>NUCLEOTIDE SEQUENCE [LARGE SCALE GENOMIC DNA]</scope>
    <source>
        <strain evidence="2 3">ALL</strain>
    </source>
</reference>
<dbReference type="AlphaFoldDB" id="A0A4U5M5L5"/>
<name>A0A4U5M5L5_STECR</name>
<feature type="region of interest" description="Disordered" evidence="1">
    <location>
        <begin position="23"/>
        <end position="47"/>
    </location>
</feature>
<accession>A0A4U5M5L5</accession>
<sequence length="139" mass="15089">MKAAIADRDYLLNWTKNEKRDNLHKAKTKQKLDVGKTSRVHSPTLKGATFTPNGCRVQDLLHLRAPLWSKYQRAGGGGWQGRGGGGWQRGGGGWGQSRGREREVIIIREKERERARGGGGWSRGGGGWQGGGGGGYGYG</sequence>
<protein>
    <submittedName>
        <fullName evidence="2">Uncharacterized protein</fullName>
    </submittedName>
</protein>
<comment type="caution">
    <text evidence="2">The sequence shown here is derived from an EMBL/GenBank/DDBJ whole genome shotgun (WGS) entry which is preliminary data.</text>
</comment>
<evidence type="ECO:0000313" key="2">
    <source>
        <dbReference type="EMBL" id="TKR64146.1"/>
    </source>
</evidence>
<feature type="region of interest" description="Disordered" evidence="1">
    <location>
        <begin position="77"/>
        <end position="139"/>
    </location>
</feature>
<dbReference type="EMBL" id="AZBU02000009">
    <property type="protein sequence ID" value="TKR64146.1"/>
    <property type="molecule type" value="Genomic_DNA"/>
</dbReference>
<feature type="compositionally biased region" description="Gly residues" evidence="1">
    <location>
        <begin position="117"/>
        <end position="139"/>
    </location>
</feature>
<dbReference type="Proteomes" id="UP000298663">
    <property type="component" value="Unassembled WGS sequence"/>
</dbReference>
<gene>
    <name evidence="2" type="ORF">L596_024728</name>
</gene>